<proteinExistence type="predicted"/>
<keyword evidence="2" id="KW-0378">Hydrolase</keyword>
<feature type="domain" description="Peptidase M24" evidence="1">
    <location>
        <begin position="16"/>
        <end position="49"/>
    </location>
</feature>
<comment type="caution">
    <text evidence="2">The sequence shown here is derived from an EMBL/GenBank/DDBJ whole genome shotgun (WGS) entry which is preliminary data.</text>
</comment>
<gene>
    <name evidence="2" type="ORF">J2736_001623</name>
</gene>
<dbReference type="RefSeq" id="WP_310225088.1">
    <property type="nucleotide sequence ID" value="NZ_JAVDSB010000001.1"/>
</dbReference>
<name>A0ABU1NSI2_9BACL</name>
<evidence type="ECO:0000259" key="1">
    <source>
        <dbReference type="Pfam" id="PF00557"/>
    </source>
</evidence>
<dbReference type="SUPFAM" id="SSF55920">
    <property type="entry name" value="Creatinase/aminopeptidase"/>
    <property type="match status" value="1"/>
</dbReference>
<dbReference type="Proteomes" id="UP001267290">
    <property type="component" value="Unassembled WGS sequence"/>
</dbReference>
<accession>A0ABU1NSI2</accession>
<keyword evidence="3" id="KW-1185">Reference proteome</keyword>
<keyword evidence="2" id="KW-0645">Protease</keyword>
<reference evidence="2 3" key="1">
    <citation type="submission" date="2023-07" db="EMBL/GenBank/DDBJ databases">
        <title>Sorghum-associated microbial communities from plants grown in Nebraska, USA.</title>
        <authorList>
            <person name="Schachtman D."/>
        </authorList>
    </citation>
    <scope>NUCLEOTIDE SEQUENCE [LARGE SCALE GENOMIC DNA]</scope>
    <source>
        <strain evidence="2 3">CC258</strain>
    </source>
</reference>
<keyword evidence="2" id="KW-0031">Aminopeptidase</keyword>
<dbReference type="EMBL" id="JAVDSB010000001">
    <property type="protein sequence ID" value="MDR6550440.1"/>
    <property type="molecule type" value="Genomic_DNA"/>
</dbReference>
<protein>
    <submittedName>
        <fullName evidence="2">Xaa-Pro aminopeptidase</fullName>
    </submittedName>
</protein>
<dbReference type="GO" id="GO:0004177">
    <property type="term" value="F:aminopeptidase activity"/>
    <property type="evidence" value="ECO:0007669"/>
    <property type="project" value="UniProtKB-KW"/>
</dbReference>
<organism evidence="2 3">
    <name type="scientific">Paenibacillus qinlingensis</name>
    <dbReference type="NCBI Taxonomy" id="1837343"/>
    <lineage>
        <taxon>Bacteria</taxon>
        <taxon>Bacillati</taxon>
        <taxon>Bacillota</taxon>
        <taxon>Bacilli</taxon>
        <taxon>Bacillales</taxon>
        <taxon>Paenibacillaceae</taxon>
        <taxon>Paenibacillus</taxon>
    </lineage>
</organism>
<dbReference type="Gene3D" id="3.90.230.10">
    <property type="entry name" value="Creatinase/methionine aminopeptidase superfamily"/>
    <property type="match status" value="1"/>
</dbReference>
<dbReference type="InterPro" id="IPR036005">
    <property type="entry name" value="Creatinase/aminopeptidase-like"/>
</dbReference>
<dbReference type="InterPro" id="IPR000994">
    <property type="entry name" value="Pept_M24"/>
</dbReference>
<evidence type="ECO:0000313" key="2">
    <source>
        <dbReference type="EMBL" id="MDR6550440.1"/>
    </source>
</evidence>
<sequence length="52" mass="5817">MNMWQLQKSLLEAMAECEEVLDEGIVVCIEPGIYLEGAGVRIENMYVVRADG</sequence>
<evidence type="ECO:0000313" key="3">
    <source>
        <dbReference type="Proteomes" id="UP001267290"/>
    </source>
</evidence>
<dbReference type="Pfam" id="PF00557">
    <property type="entry name" value="Peptidase_M24"/>
    <property type="match status" value="1"/>
</dbReference>